<dbReference type="PROSITE" id="PS50835">
    <property type="entry name" value="IG_LIKE"/>
    <property type="match status" value="2"/>
</dbReference>
<dbReference type="SMART" id="SM00408">
    <property type="entry name" value="IGc2"/>
    <property type="match status" value="2"/>
</dbReference>
<gene>
    <name evidence="3" type="ORF">GE061_001330</name>
</gene>
<evidence type="ECO:0000313" key="3">
    <source>
        <dbReference type="EMBL" id="KAF6216979.1"/>
    </source>
</evidence>
<protein>
    <recommendedName>
        <fullName evidence="5">Ig-like domain-containing protein</fullName>
    </recommendedName>
</protein>
<dbReference type="InterPro" id="IPR013783">
    <property type="entry name" value="Ig-like_fold"/>
</dbReference>
<comment type="caution">
    <text evidence="3">The sequence shown here is derived from an EMBL/GenBank/DDBJ whole genome shotgun (WGS) entry which is preliminary data.</text>
</comment>
<dbReference type="InterPro" id="IPR011029">
    <property type="entry name" value="DEATH-like_dom_sf"/>
</dbReference>
<feature type="domain" description="Ig-like" evidence="2">
    <location>
        <begin position="96"/>
        <end position="193"/>
    </location>
</feature>
<dbReference type="SUPFAM" id="SSF47986">
    <property type="entry name" value="DEATH domain"/>
    <property type="match status" value="1"/>
</dbReference>
<dbReference type="InterPro" id="IPR036179">
    <property type="entry name" value="Ig-like_dom_sf"/>
</dbReference>
<feature type="domain" description="Ig-like" evidence="2">
    <location>
        <begin position="202"/>
        <end position="282"/>
    </location>
</feature>
<dbReference type="InterPro" id="IPR003598">
    <property type="entry name" value="Ig_sub2"/>
</dbReference>
<dbReference type="Gene3D" id="1.10.533.10">
    <property type="entry name" value="Death Domain, Fas"/>
    <property type="match status" value="1"/>
</dbReference>
<dbReference type="Pfam" id="PF00656">
    <property type="entry name" value="Peptidase_C14"/>
    <property type="match status" value="1"/>
</dbReference>
<dbReference type="GO" id="GO:0004197">
    <property type="term" value="F:cysteine-type endopeptidase activity"/>
    <property type="evidence" value="ECO:0007669"/>
    <property type="project" value="InterPro"/>
</dbReference>
<evidence type="ECO:0000313" key="4">
    <source>
        <dbReference type="Proteomes" id="UP000466442"/>
    </source>
</evidence>
<dbReference type="OrthoDB" id="6578460at2759"/>
<dbReference type="AlphaFoldDB" id="A0A8S9Y8K2"/>
<dbReference type="Gene3D" id="3.40.50.1460">
    <property type="match status" value="1"/>
</dbReference>
<evidence type="ECO:0000259" key="2">
    <source>
        <dbReference type="PROSITE" id="PS50835"/>
    </source>
</evidence>
<dbReference type="PROSITE" id="PS50208">
    <property type="entry name" value="CASPASE_P20"/>
    <property type="match status" value="1"/>
</dbReference>
<dbReference type="InterPro" id="IPR007110">
    <property type="entry name" value="Ig-like_dom"/>
</dbReference>
<dbReference type="Proteomes" id="UP000466442">
    <property type="component" value="Linkage Group LG1"/>
</dbReference>
<dbReference type="InterPro" id="IPR052039">
    <property type="entry name" value="Caspase-related_regulators"/>
</dbReference>
<proteinExistence type="predicted"/>
<reference evidence="3" key="1">
    <citation type="journal article" date="2021" name="Mol. Ecol. Resour.">
        <title>Apolygus lucorum genome provides insights into omnivorousness and mesophyll feeding.</title>
        <authorList>
            <person name="Liu Y."/>
            <person name="Liu H."/>
            <person name="Wang H."/>
            <person name="Huang T."/>
            <person name="Liu B."/>
            <person name="Yang B."/>
            <person name="Yin L."/>
            <person name="Li B."/>
            <person name="Zhang Y."/>
            <person name="Zhang S."/>
            <person name="Jiang F."/>
            <person name="Zhang X."/>
            <person name="Ren Y."/>
            <person name="Wang B."/>
            <person name="Wang S."/>
            <person name="Lu Y."/>
            <person name="Wu K."/>
            <person name="Fan W."/>
            <person name="Wang G."/>
        </authorList>
    </citation>
    <scope>NUCLEOTIDE SEQUENCE</scope>
    <source>
        <strain evidence="3">12Hb</strain>
    </source>
</reference>
<dbReference type="Gene3D" id="2.60.40.10">
    <property type="entry name" value="Immunoglobulins"/>
    <property type="match status" value="2"/>
</dbReference>
<dbReference type="CDD" id="cd00096">
    <property type="entry name" value="Ig"/>
    <property type="match status" value="1"/>
</dbReference>
<sequence>MHETLEDLQEKDRIKYHKIVQSLDENDNWIKVISWFQKTSVTISEDSIRYKQRSCGKSPASVLLDEFIMRDCLCAHLQHILRELDLLETLTILSDPESVKIVEQPSGDTSSCREHEEKGVKCRHIPWATNLELHCRAVGLPRPKYQWYCDNVALDGFDSPSLKIPQFMLQNEGEYMCKVRQDSTTPEVESDVVACSLMDSRPALSTPHSKLKLEAQSAVELKVDVICDTPRYKLQWYKDNEKLENQTSPTLLVNGVTAGEVILYKCLVENEAGGDWSKVLVETIPRAVPLPSAKLALLIGNTEYKNLEPTLKTPINDIHLLANCLRSMDFEVVTITNVTAVGMDLVIQRFFDVLSKFPDAYAVFCFVGHGFQHKTRNYMAATDCGTFDDTLLNKEWFKSSISVDSLVKMAHVKKLNHLLVIVDMCLTECKSELDDDRDYSYIEHHNPKSHILKVYSTSPYHRSHEYVDERYVDRRCQHRFLSEENWEFSDTSFHGLGCRINESSNSVQRRNSNRIVQTNHGNRFIILMARLCKTGMNLEMNYQGMSQGRQE</sequence>
<name>A0A8S9Y8K2_APOLU</name>
<dbReference type="GO" id="GO:0006508">
    <property type="term" value="P:proteolysis"/>
    <property type="evidence" value="ECO:0007669"/>
    <property type="project" value="InterPro"/>
</dbReference>
<dbReference type="InterPro" id="IPR001309">
    <property type="entry name" value="Pept_C14_p20"/>
</dbReference>
<evidence type="ECO:0008006" key="5">
    <source>
        <dbReference type="Google" id="ProtNLM"/>
    </source>
</evidence>
<feature type="domain" description="Caspase family p20" evidence="1">
    <location>
        <begin position="292"/>
        <end position="372"/>
    </location>
</feature>
<organism evidence="3 4">
    <name type="scientific">Apolygus lucorum</name>
    <name type="common">Small green plant bug</name>
    <name type="synonym">Lygocoris lucorum</name>
    <dbReference type="NCBI Taxonomy" id="248454"/>
    <lineage>
        <taxon>Eukaryota</taxon>
        <taxon>Metazoa</taxon>
        <taxon>Ecdysozoa</taxon>
        <taxon>Arthropoda</taxon>
        <taxon>Hexapoda</taxon>
        <taxon>Insecta</taxon>
        <taxon>Pterygota</taxon>
        <taxon>Neoptera</taxon>
        <taxon>Paraneoptera</taxon>
        <taxon>Hemiptera</taxon>
        <taxon>Heteroptera</taxon>
        <taxon>Panheteroptera</taxon>
        <taxon>Cimicomorpha</taxon>
        <taxon>Miridae</taxon>
        <taxon>Mirini</taxon>
        <taxon>Apolygus</taxon>
    </lineage>
</organism>
<dbReference type="SUPFAM" id="SSF48726">
    <property type="entry name" value="Immunoglobulin"/>
    <property type="match status" value="1"/>
</dbReference>
<dbReference type="InterPro" id="IPR011600">
    <property type="entry name" value="Pept_C14_caspase"/>
</dbReference>
<keyword evidence="4" id="KW-1185">Reference proteome</keyword>
<dbReference type="SUPFAM" id="SSF52129">
    <property type="entry name" value="Caspase-like"/>
    <property type="match status" value="1"/>
</dbReference>
<dbReference type="EMBL" id="WIXP02000001">
    <property type="protein sequence ID" value="KAF6216979.1"/>
    <property type="molecule type" value="Genomic_DNA"/>
</dbReference>
<dbReference type="PANTHER" id="PTHR22576:SF37">
    <property type="entry name" value="MUCOSA-ASSOCIATED LYMPHOID TISSUE LYMPHOMA TRANSLOCATION PROTEIN 1"/>
    <property type="match status" value="1"/>
</dbReference>
<dbReference type="InterPro" id="IPR029030">
    <property type="entry name" value="Caspase-like_dom_sf"/>
</dbReference>
<dbReference type="PANTHER" id="PTHR22576">
    <property type="entry name" value="MUCOSA ASSOCIATED LYMPHOID TISSUE LYMPHOMA TRANSLOCATION PROTEIN 1/PARACASPASE"/>
    <property type="match status" value="1"/>
</dbReference>
<accession>A0A8S9Y8K2</accession>
<evidence type="ECO:0000259" key="1">
    <source>
        <dbReference type="PROSITE" id="PS50208"/>
    </source>
</evidence>